<dbReference type="PROSITE" id="PS50977">
    <property type="entry name" value="HTH_TETR_2"/>
    <property type="match status" value="1"/>
</dbReference>
<proteinExistence type="predicted"/>
<keyword evidence="2 4" id="KW-0238">DNA-binding</keyword>
<evidence type="ECO:0000259" key="5">
    <source>
        <dbReference type="PROSITE" id="PS50977"/>
    </source>
</evidence>
<name>A0ABV9D8S3_9MICO</name>
<evidence type="ECO:0000256" key="4">
    <source>
        <dbReference type="PROSITE-ProRule" id="PRU00335"/>
    </source>
</evidence>
<feature type="domain" description="HTH tetR-type" evidence="5">
    <location>
        <begin position="5"/>
        <end position="65"/>
    </location>
</feature>
<dbReference type="PANTHER" id="PTHR47506:SF1">
    <property type="entry name" value="HTH-TYPE TRANSCRIPTIONAL REGULATOR YJDC"/>
    <property type="match status" value="1"/>
</dbReference>
<accession>A0ABV9D8S3</accession>
<dbReference type="Pfam" id="PF00440">
    <property type="entry name" value="TetR_N"/>
    <property type="match status" value="1"/>
</dbReference>
<evidence type="ECO:0000256" key="2">
    <source>
        <dbReference type="ARBA" id="ARBA00023125"/>
    </source>
</evidence>
<protein>
    <submittedName>
        <fullName evidence="6">TetR/AcrR family transcriptional regulator</fullName>
    </submittedName>
</protein>
<organism evidence="6 7">
    <name type="scientific">Georgenia faecalis</name>
    <dbReference type="NCBI Taxonomy" id="2483799"/>
    <lineage>
        <taxon>Bacteria</taxon>
        <taxon>Bacillati</taxon>
        <taxon>Actinomycetota</taxon>
        <taxon>Actinomycetes</taxon>
        <taxon>Micrococcales</taxon>
        <taxon>Bogoriellaceae</taxon>
        <taxon>Georgenia</taxon>
    </lineage>
</organism>
<dbReference type="Proteomes" id="UP001595955">
    <property type="component" value="Unassembled WGS sequence"/>
</dbReference>
<comment type="caution">
    <text evidence="6">The sequence shown here is derived from an EMBL/GenBank/DDBJ whole genome shotgun (WGS) entry which is preliminary data.</text>
</comment>
<reference evidence="7" key="1">
    <citation type="journal article" date="2019" name="Int. J. Syst. Evol. Microbiol.">
        <title>The Global Catalogue of Microorganisms (GCM) 10K type strain sequencing project: providing services to taxonomists for standard genome sequencing and annotation.</title>
        <authorList>
            <consortium name="The Broad Institute Genomics Platform"/>
            <consortium name="The Broad Institute Genome Sequencing Center for Infectious Disease"/>
            <person name="Wu L."/>
            <person name="Ma J."/>
        </authorList>
    </citation>
    <scope>NUCLEOTIDE SEQUENCE [LARGE SCALE GENOMIC DNA]</scope>
    <source>
        <strain evidence="7">JCM 3369</strain>
    </source>
</reference>
<keyword evidence="7" id="KW-1185">Reference proteome</keyword>
<keyword evidence="3" id="KW-0804">Transcription</keyword>
<dbReference type="SUPFAM" id="SSF48498">
    <property type="entry name" value="Tetracyclin repressor-like, C-terminal domain"/>
    <property type="match status" value="1"/>
</dbReference>
<evidence type="ECO:0000256" key="3">
    <source>
        <dbReference type="ARBA" id="ARBA00023163"/>
    </source>
</evidence>
<dbReference type="SUPFAM" id="SSF46689">
    <property type="entry name" value="Homeodomain-like"/>
    <property type="match status" value="1"/>
</dbReference>
<keyword evidence="1" id="KW-0805">Transcription regulation</keyword>
<feature type="DNA-binding region" description="H-T-H motif" evidence="4">
    <location>
        <begin position="28"/>
        <end position="47"/>
    </location>
</feature>
<dbReference type="InterPro" id="IPR001647">
    <property type="entry name" value="HTH_TetR"/>
</dbReference>
<evidence type="ECO:0000313" key="7">
    <source>
        <dbReference type="Proteomes" id="UP001595955"/>
    </source>
</evidence>
<dbReference type="EMBL" id="JBHSGF010000003">
    <property type="protein sequence ID" value="MFC4554694.1"/>
    <property type="molecule type" value="Genomic_DNA"/>
</dbReference>
<dbReference type="RefSeq" id="WP_122825258.1">
    <property type="nucleotide sequence ID" value="NZ_CP033325.1"/>
</dbReference>
<gene>
    <name evidence="6" type="ORF">ACFO3F_05485</name>
</gene>
<sequence length="185" mass="19908">MPIRASTEARLLDAADELFFSRGIAATPVDAVLARAGVSAATLYRGYPSKEALVAAVLERRHRVWLEEWDRAIAAQESHEGRLLAVFDALDTFRARPIGSRWCAFLGAAAEYADAPAEIARAVRQDTDTMRARLAGLAAAVDARRADELADQLLLVVTGDLAMRLRSPGHTTATARSVAAALLAR</sequence>
<evidence type="ECO:0000313" key="6">
    <source>
        <dbReference type="EMBL" id="MFC4554694.1"/>
    </source>
</evidence>
<evidence type="ECO:0000256" key="1">
    <source>
        <dbReference type="ARBA" id="ARBA00023015"/>
    </source>
</evidence>
<dbReference type="Gene3D" id="1.10.357.10">
    <property type="entry name" value="Tetracycline Repressor, domain 2"/>
    <property type="match status" value="1"/>
</dbReference>
<dbReference type="PRINTS" id="PR00455">
    <property type="entry name" value="HTHTETR"/>
</dbReference>
<dbReference type="InterPro" id="IPR036271">
    <property type="entry name" value="Tet_transcr_reg_TetR-rel_C_sf"/>
</dbReference>
<dbReference type="PANTHER" id="PTHR47506">
    <property type="entry name" value="TRANSCRIPTIONAL REGULATORY PROTEIN"/>
    <property type="match status" value="1"/>
</dbReference>
<dbReference type="InterPro" id="IPR009057">
    <property type="entry name" value="Homeodomain-like_sf"/>
</dbReference>